<dbReference type="Proteomes" id="UP001469553">
    <property type="component" value="Unassembled WGS sequence"/>
</dbReference>
<gene>
    <name evidence="2" type="ORF">AMECASPLE_015598</name>
</gene>
<keyword evidence="1" id="KW-1133">Transmembrane helix</keyword>
<dbReference type="EMBL" id="JAHRIP010038723">
    <property type="protein sequence ID" value="MEQ2295545.1"/>
    <property type="molecule type" value="Genomic_DNA"/>
</dbReference>
<keyword evidence="1" id="KW-0472">Membrane</keyword>
<evidence type="ECO:0000313" key="2">
    <source>
        <dbReference type="EMBL" id="MEQ2295545.1"/>
    </source>
</evidence>
<comment type="caution">
    <text evidence="2">The sequence shown here is derived from an EMBL/GenBank/DDBJ whole genome shotgun (WGS) entry which is preliminary data.</text>
</comment>
<name>A0ABV0YPJ6_9TELE</name>
<sequence length="76" mass="9020">MDYWSALEVYKEMLLVYLEEGRRQVNSRCSDLEPWQLIGASVLTTLGILWLKGFLFQQESNRSHPMHKYRVALQVF</sequence>
<keyword evidence="1" id="KW-0812">Transmembrane</keyword>
<evidence type="ECO:0000313" key="3">
    <source>
        <dbReference type="Proteomes" id="UP001469553"/>
    </source>
</evidence>
<protein>
    <submittedName>
        <fullName evidence="2">Uncharacterized protein</fullName>
    </submittedName>
</protein>
<accession>A0ABV0YPJ6</accession>
<reference evidence="2 3" key="1">
    <citation type="submission" date="2021-06" db="EMBL/GenBank/DDBJ databases">
        <authorList>
            <person name="Palmer J.M."/>
        </authorList>
    </citation>
    <scope>NUCLEOTIDE SEQUENCE [LARGE SCALE GENOMIC DNA]</scope>
    <source>
        <strain evidence="2 3">AS_MEX2019</strain>
        <tissue evidence="2">Muscle</tissue>
    </source>
</reference>
<evidence type="ECO:0000256" key="1">
    <source>
        <dbReference type="SAM" id="Phobius"/>
    </source>
</evidence>
<keyword evidence="3" id="KW-1185">Reference proteome</keyword>
<feature type="transmembrane region" description="Helical" evidence="1">
    <location>
        <begin position="35"/>
        <end position="56"/>
    </location>
</feature>
<proteinExistence type="predicted"/>
<organism evidence="2 3">
    <name type="scientific">Ameca splendens</name>
    <dbReference type="NCBI Taxonomy" id="208324"/>
    <lineage>
        <taxon>Eukaryota</taxon>
        <taxon>Metazoa</taxon>
        <taxon>Chordata</taxon>
        <taxon>Craniata</taxon>
        <taxon>Vertebrata</taxon>
        <taxon>Euteleostomi</taxon>
        <taxon>Actinopterygii</taxon>
        <taxon>Neopterygii</taxon>
        <taxon>Teleostei</taxon>
        <taxon>Neoteleostei</taxon>
        <taxon>Acanthomorphata</taxon>
        <taxon>Ovalentaria</taxon>
        <taxon>Atherinomorphae</taxon>
        <taxon>Cyprinodontiformes</taxon>
        <taxon>Goodeidae</taxon>
        <taxon>Ameca</taxon>
    </lineage>
</organism>